<dbReference type="Pfam" id="PF02847">
    <property type="entry name" value="MA3"/>
    <property type="match status" value="1"/>
</dbReference>
<keyword evidence="4" id="KW-0175">Coiled coil</keyword>
<dbReference type="SMART" id="SM00543">
    <property type="entry name" value="MIF4G"/>
    <property type="match status" value="1"/>
</dbReference>
<dbReference type="Pfam" id="PF02854">
    <property type="entry name" value="MIF4G"/>
    <property type="match status" value="1"/>
</dbReference>
<feature type="region of interest" description="Disordered" evidence="5">
    <location>
        <begin position="168"/>
        <end position="265"/>
    </location>
</feature>
<dbReference type="InterPro" id="IPR016024">
    <property type="entry name" value="ARM-type_fold"/>
</dbReference>
<dbReference type="PANTHER" id="PTHR18034:SF4">
    <property type="entry name" value="NUCLEOLAR MIF4G DOMAIN-CONTAINING PROTEIN 1"/>
    <property type="match status" value="1"/>
</dbReference>
<evidence type="ECO:0000256" key="5">
    <source>
        <dbReference type="SAM" id="MobiDB-lite"/>
    </source>
</evidence>
<dbReference type="Proteomes" id="UP001388673">
    <property type="component" value="Unassembled WGS sequence"/>
</dbReference>
<protein>
    <recommendedName>
        <fullName evidence="6">MI domain-containing protein</fullName>
    </recommendedName>
</protein>
<dbReference type="SUPFAM" id="SSF48371">
    <property type="entry name" value="ARM repeat"/>
    <property type="match status" value="1"/>
</dbReference>
<organism evidence="7 8">
    <name type="scientific">Kwoniella newhampshirensis</name>
    <dbReference type="NCBI Taxonomy" id="1651941"/>
    <lineage>
        <taxon>Eukaryota</taxon>
        <taxon>Fungi</taxon>
        <taxon>Dikarya</taxon>
        <taxon>Basidiomycota</taxon>
        <taxon>Agaricomycotina</taxon>
        <taxon>Tremellomycetes</taxon>
        <taxon>Tremellales</taxon>
        <taxon>Cryptococcaceae</taxon>
        <taxon>Kwoniella</taxon>
    </lineage>
</organism>
<evidence type="ECO:0000256" key="2">
    <source>
        <dbReference type="ARBA" id="ARBA00006856"/>
    </source>
</evidence>
<accession>A0AAW0Z586</accession>
<dbReference type="PROSITE" id="PS51366">
    <property type="entry name" value="MI"/>
    <property type="match status" value="1"/>
</dbReference>
<dbReference type="GO" id="GO:0005730">
    <property type="term" value="C:nucleolus"/>
    <property type="evidence" value="ECO:0007669"/>
    <property type="project" value="UniProtKB-SubCell"/>
</dbReference>
<dbReference type="GO" id="GO:0042274">
    <property type="term" value="P:ribosomal small subunit biogenesis"/>
    <property type="evidence" value="ECO:0007669"/>
    <property type="project" value="TreeGrafter"/>
</dbReference>
<sequence>MPPVRSRGKPSRGRGGARNGYAGPKLPSALLDQVDATYGTGGRRRGELTRKERRKEERRNGPGHSSRGDQTRPPPSSSHRNAHEDDEGSGEEEDEAPPRSSKLISNKREAESSPKRPAKKKKKLPELRLPGQAADETEEQEIKWLEWMLKKEKGKGKEVDDDGLDELLDFADVIGPGGEGLKGKSGEEESEEDEDILDSEDESMEGDLSDEQDLDDDESEDDSESDGSDGEGELHSYDDEDMVEENRDRENVDQDGKNDDNNNDEDRSAVILNLTAEAIASTKYVPPHLRAAQLEERARGNKAKTEERIRLERKAQGLLNKLSEANLETILAEFENLYRDHSRNDVSTALTTLIIQMISNRANLLDSFVVLYATLVGALHRVIGMEFGAHFVHTLVMRYHKLVSDPQTDPTPIQATIYETPDASKESLNLLTLVAELYNAQVIGSKLIYDLIRGFLDDGDEVEIMGERQVEGLLKILRCSGAQLRTDDPASLKDIVSLVQEKTKGKEKTMTARARFMVETLTNVKNGKLKSNAGSEAGNEAAGRMKKFLAGLGKKRRLLAYEPLRVSLSDLLSADKKGKWWLVGAGWSGNPLVERETQAQQQSTGAATQHKKKGKADEVEIDDEEALLDLARKQGMNTDVRRGVFVVLMTSEDYVHACERMSMLKLTEIQQREFVRVTLHCCGLEKTYNAYYTLILNHLCANSYDHRFTLQYALWDFMRELEDGGDKVGKQRLDNVAKAIAYVIARGSMDLTVFKAVDFTSLSRNLLKFLSSFLTNLFISTQTLSPLICLGKKYDPAKELDEEVVQDLFEKVLSNQELTGGWLYVLSKENRAGVELDEGRGEREKEVVKRGREVAMRVLGGI</sequence>
<feature type="compositionally biased region" description="Acidic residues" evidence="5">
    <location>
        <begin position="84"/>
        <end position="95"/>
    </location>
</feature>
<dbReference type="RefSeq" id="XP_066805634.1">
    <property type="nucleotide sequence ID" value="XM_066944433.1"/>
</dbReference>
<feature type="compositionally biased region" description="Basic and acidic residues" evidence="5">
    <location>
        <begin position="44"/>
        <end position="70"/>
    </location>
</feature>
<feature type="compositionally biased region" description="Basic and acidic residues" evidence="5">
    <location>
        <begin position="244"/>
        <end position="265"/>
    </location>
</feature>
<comment type="subcellular location">
    <subcellularLocation>
        <location evidence="1">Nucleus</location>
        <location evidence="1">Nucleolus</location>
    </subcellularLocation>
</comment>
<keyword evidence="3" id="KW-0539">Nucleus</keyword>
<name>A0AAW0Z586_9TREE</name>
<dbReference type="EMBL" id="JBCAWK010000002">
    <property type="protein sequence ID" value="KAK8866155.1"/>
    <property type="molecule type" value="Genomic_DNA"/>
</dbReference>
<keyword evidence="8" id="KW-1185">Reference proteome</keyword>
<dbReference type="GeneID" id="92178565"/>
<feature type="domain" description="MI" evidence="6">
    <location>
        <begin position="639"/>
        <end position="759"/>
    </location>
</feature>
<dbReference type="InterPro" id="IPR003890">
    <property type="entry name" value="MIF4G-like_typ-3"/>
</dbReference>
<dbReference type="KEGG" id="kne:92178565"/>
<feature type="compositionally biased region" description="Basic residues" evidence="5">
    <location>
        <begin position="1"/>
        <end position="12"/>
    </location>
</feature>
<gene>
    <name evidence="7" type="ORF">IAR55_001306</name>
</gene>
<evidence type="ECO:0000259" key="6">
    <source>
        <dbReference type="PROSITE" id="PS51366"/>
    </source>
</evidence>
<dbReference type="PANTHER" id="PTHR18034">
    <property type="entry name" value="CELL CYCLE CONTROL PROTEIN CWF22-RELATED"/>
    <property type="match status" value="1"/>
</dbReference>
<feature type="region of interest" description="Disordered" evidence="5">
    <location>
        <begin position="1"/>
        <end position="140"/>
    </location>
</feature>
<feature type="compositionally biased region" description="Acidic residues" evidence="5">
    <location>
        <begin position="188"/>
        <end position="231"/>
    </location>
</feature>
<evidence type="ECO:0000313" key="8">
    <source>
        <dbReference type="Proteomes" id="UP001388673"/>
    </source>
</evidence>
<dbReference type="Gene3D" id="1.25.40.180">
    <property type="match status" value="1"/>
</dbReference>
<dbReference type="InterPro" id="IPR050781">
    <property type="entry name" value="CWC22_splicing_factor"/>
</dbReference>
<comment type="caution">
    <text evidence="7">The sequence shown here is derived from an EMBL/GenBank/DDBJ whole genome shotgun (WGS) entry which is preliminary data.</text>
</comment>
<dbReference type="InterPro" id="IPR003891">
    <property type="entry name" value="Initiation_fac_eIF4g_MI"/>
</dbReference>
<evidence type="ECO:0000256" key="1">
    <source>
        <dbReference type="ARBA" id="ARBA00004604"/>
    </source>
</evidence>
<evidence type="ECO:0000256" key="3">
    <source>
        <dbReference type="ARBA" id="ARBA00023242"/>
    </source>
</evidence>
<comment type="similarity">
    <text evidence="2">Belongs to the CWC22 family.</text>
</comment>
<proteinExistence type="inferred from homology"/>
<dbReference type="AlphaFoldDB" id="A0AAW0Z586"/>
<dbReference type="SMART" id="SM00544">
    <property type="entry name" value="MA3"/>
    <property type="match status" value="1"/>
</dbReference>
<dbReference type="GO" id="GO:0003723">
    <property type="term" value="F:RNA binding"/>
    <property type="evidence" value="ECO:0007669"/>
    <property type="project" value="InterPro"/>
</dbReference>
<feature type="coiled-coil region" evidence="4">
    <location>
        <begin position="301"/>
        <end position="328"/>
    </location>
</feature>
<evidence type="ECO:0000313" key="7">
    <source>
        <dbReference type="EMBL" id="KAK8866155.1"/>
    </source>
</evidence>
<reference evidence="7 8" key="1">
    <citation type="journal article" date="2024" name="bioRxiv">
        <title>Comparative genomics of Cryptococcus and Kwoniella reveals pathogenesis evolution and contrasting karyotype dynamics via intercentromeric recombination or chromosome fusion.</title>
        <authorList>
            <person name="Coelho M.A."/>
            <person name="David-Palma M."/>
            <person name="Shea T."/>
            <person name="Bowers K."/>
            <person name="McGinley-Smith S."/>
            <person name="Mohammad A.W."/>
            <person name="Gnirke A."/>
            <person name="Yurkov A.M."/>
            <person name="Nowrousian M."/>
            <person name="Sun S."/>
            <person name="Cuomo C.A."/>
            <person name="Heitman J."/>
        </authorList>
    </citation>
    <scope>NUCLEOTIDE SEQUENCE [LARGE SCALE GENOMIC DNA]</scope>
    <source>
        <strain evidence="7 8">CBS 13917</strain>
    </source>
</reference>
<evidence type="ECO:0000256" key="4">
    <source>
        <dbReference type="SAM" id="Coils"/>
    </source>
</evidence>